<evidence type="ECO:0000256" key="1">
    <source>
        <dbReference type="ARBA" id="ARBA00022741"/>
    </source>
</evidence>
<dbReference type="SUPFAM" id="SSF52540">
    <property type="entry name" value="P-loop containing nucleoside triphosphate hydrolases"/>
    <property type="match status" value="1"/>
</dbReference>
<dbReference type="GO" id="GO:0016787">
    <property type="term" value="F:hydrolase activity"/>
    <property type="evidence" value="ECO:0007669"/>
    <property type="project" value="UniProtKB-UniRule"/>
</dbReference>
<keyword evidence="9" id="KW-1185">Reference proteome</keyword>
<feature type="binding site" evidence="6">
    <location>
        <begin position="33"/>
        <end position="40"/>
    </location>
    <ligand>
        <name>ATP</name>
        <dbReference type="ChEBI" id="CHEBI:30616"/>
    </ligand>
</feature>
<dbReference type="GO" id="GO:0005524">
    <property type="term" value="F:ATP binding"/>
    <property type="evidence" value="ECO:0007669"/>
    <property type="project" value="UniProtKB-UniRule"/>
</dbReference>
<keyword evidence="3 6" id="KW-0347">Helicase</keyword>
<keyword evidence="2 6" id="KW-0378">Hydrolase</keyword>
<name>A0A563UHR2_9SPHI</name>
<evidence type="ECO:0000256" key="4">
    <source>
        <dbReference type="ARBA" id="ARBA00022840"/>
    </source>
</evidence>
<dbReference type="Pfam" id="PF00580">
    <property type="entry name" value="UvrD-helicase"/>
    <property type="match status" value="1"/>
</dbReference>
<gene>
    <name evidence="8" type="ORF">FPZ43_00020</name>
</gene>
<dbReference type="GO" id="GO:0000725">
    <property type="term" value="P:recombinational repair"/>
    <property type="evidence" value="ECO:0007669"/>
    <property type="project" value="TreeGrafter"/>
</dbReference>
<protein>
    <recommendedName>
        <fullName evidence="5">DNA 3'-5' helicase II</fullName>
    </recommendedName>
</protein>
<dbReference type="InterPro" id="IPR027417">
    <property type="entry name" value="P-loop_NTPase"/>
</dbReference>
<dbReference type="PROSITE" id="PS51198">
    <property type="entry name" value="UVRD_HELICASE_ATP_BIND"/>
    <property type="match status" value="1"/>
</dbReference>
<evidence type="ECO:0000256" key="2">
    <source>
        <dbReference type="ARBA" id="ARBA00022801"/>
    </source>
</evidence>
<dbReference type="RefSeq" id="WP_146379801.1">
    <property type="nucleotide sequence ID" value="NZ_VOEJ01000001.1"/>
</dbReference>
<evidence type="ECO:0000259" key="7">
    <source>
        <dbReference type="PROSITE" id="PS51198"/>
    </source>
</evidence>
<keyword evidence="1 6" id="KW-0547">Nucleotide-binding</keyword>
<evidence type="ECO:0000256" key="6">
    <source>
        <dbReference type="PROSITE-ProRule" id="PRU00560"/>
    </source>
</evidence>
<dbReference type="GO" id="GO:0043138">
    <property type="term" value="F:3'-5' DNA helicase activity"/>
    <property type="evidence" value="ECO:0007669"/>
    <property type="project" value="TreeGrafter"/>
</dbReference>
<proteinExistence type="predicted"/>
<dbReference type="Gene3D" id="3.40.50.300">
    <property type="entry name" value="P-loop containing nucleotide triphosphate hydrolases"/>
    <property type="match status" value="2"/>
</dbReference>
<evidence type="ECO:0000313" key="9">
    <source>
        <dbReference type="Proteomes" id="UP000320042"/>
    </source>
</evidence>
<dbReference type="InterPro" id="IPR000212">
    <property type="entry name" value="DNA_helicase_UvrD/REP"/>
</dbReference>
<feature type="domain" description="UvrD-like helicase ATP-binding" evidence="7">
    <location>
        <begin position="12"/>
        <end position="283"/>
    </location>
</feature>
<evidence type="ECO:0000256" key="3">
    <source>
        <dbReference type="ARBA" id="ARBA00022806"/>
    </source>
</evidence>
<dbReference type="PANTHER" id="PTHR11070">
    <property type="entry name" value="UVRD / RECB / PCRA DNA HELICASE FAMILY MEMBER"/>
    <property type="match status" value="1"/>
</dbReference>
<reference evidence="8 9" key="1">
    <citation type="submission" date="2019-07" db="EMBL/GenBank/DDBJ databases">
        <authorList>
            <person name="Kim J."/>
        </authorList>
    </citation>
    <scope>NUCLEOTIDE SEQUENCE [LARGE SCALE GENOMIC DNA]</scope>
    <source>
        <strain evidence="9">dk17</strain>
    </source>
</reference>
<evidence type="ECO:0000313" key="8">
    <source>
        <dbReference type="EMBL" id="TWR30905.1"/>
    </source>
</evidence>
<dbReference type="EMBL" id="VOEJ01000001">
    <property type="protein sequence ID" value="TWR30905.1"/>
    <property type="molecule type" value="Genomic_DNA"/>
</dbReference>
<dbReference type="GO" id="GO:0003677">
    <property type="term" value="F:DNA binding"/>
    <property type="evidence" value="ECO:0007669"/>
    <property type="project" value="InterPro"/>
</dbReference>
<dbReference type="PANTHER" id="PTHR11070:SF2">
    <property type="entry name" value="ATP-DEPENDENT DNA HELICASE SRS2"/>
    <property type="match status" value="1"/>
</dbReference>
<comment type="caution">
    <text evidence="8">The sequence shown here is derived from an EMBL/GenBank/DDBJ whole genome shotgun (WGS) entry which is preliminary data.</text>
</comment>
<dbReference type="AlphaFoldDB" id="A0A563UHR2"/>
<evidence type="ECO:0000256" key="5">
    <source>
        <dbReference type="ARBA" id="ARBA00034923"/>
    </source>
</evidence>
<organism evidence="8 9">
    <name type="scientific">Mucilaginibacter pallidiroseus</name>
    <dbReference type="NCBI Taxonomy" id="2599295"/>
    <lineage>
        <taxon>Bacteria</taxon>
        <taxon>Pseudomonadati</taxon>
        <taxon>Bacteroidota</taxon>
        <taxon>Sphingobacteriia</taxon>
        <taxon>Sphingobacteriales</taxon>
        <taxon>Sphingobacteriaceae</taxon>
        <taxon>Mucilaginibacter</taxon>
    </lineage>
</organism>
<dbReference type="OrthoDB" id="1100019at2"/>
<accession>A0A563UHR2</accession>
<sequence length="626" mass="71299">MMSANTTTDIESADDIIFNSIQPQALKSFFLFAGAGSGKTRSLVNALKRFREAFGIDYRLQHRRIAVITYTKAASNVVKERMEFDPLVFVSTIHSFCWELIQHFQHDIRKWRIAELQVEIDTLEAQIVNGRAGRTLEDRKIKLEKAKQRLEQLPNIKKIVYNPNGDNRTRDSLSHSHVIKIATDFIRDQPLMQQILINKFPIIIIDEAQDTRKELIEVLFALQSKYKESFALGLFGDTMQRIYLDGKENLGNTLPEDWLKPEKTTNYRCPVRIITLINQIRSKVDTHQQCPAENATTGFARLFIVDNANKDKTKAEAEISSMMKDLAGDEGWQDDKLIKKLILEHHMAASRLGFKELYEALNGPESYRTGLLDGTLPSIQVFTKLVAPLVLAHQHNDAYEVMRLLKKHSPLMDRTAMMASENQIDSIGIVHDKVKNLLSLWQEGSEPSVKQVAEVLKAEGLFLIPDVINVILSRKESGEDEDASGTETNTGDDEITAWETALQRPFAEIIHYKLYVEESSGFGTHQGVKGLEFPRVMVILDDENARGNLFKYERLFGVEELSDRDLANQKEGKETSLDRTRRLLYVACSRAEQSLAIVAYTSRPEVLSKNAIDFKWFESSEIHLIN</sequence>
<dbReference type="InterPro" id="IPR014016">
    <property type="entry name" value="UvrD-like_ATP-bd"/>
</dbReference>
<keyword evidence="4 6" id="KW-0067">ATP-binding</keyword>
<dbReference type="Proteomes" id="UP000320042">
    <property type="component" value="Unassembled WGS sequence"/>
</dbReference>